<reference evidence="1 2" key="1">
    <citation type="submission" date="2021-06" db="EMBL/GenBank/DDBJ databases">
        <authorList>
            <person name="Kallberg Y."/>
            <person name="Tangrot J."/>
            <person name="Rosling A."/>
        </authorList>
    </citation>
    <scope>NUCLEOTIDE SEQUENCE [LARGE SCALE GENOMIC DNA]</scope>
    <source>
        <strain evidence="1 2">120-4 pot B 10/14</strain>
    </source>
</reference>
<accession>A0ABN7W9Y9</accession>
<protein>
    <submittedName>
        <fullName evidence="1">10260_t:CDS:1</fullName>
    </submittedName>
</protein>
<dbReference type="Proteomes" id="UP000789901">
    <property type="component" value="Unassembled WGS sequence"/>
</dbReference>
<evidence type="ECO:0000313" key="2">
    <source>
        <dbReference type="Proteomes" id="UP000789901"/>
    </source>
</evidence>
<sequence>MLREKYSFKRLPNNYILARPYLLIDPSKIKTDLTYIYPISDKQFAITFLTNIKLLITIAPETTTKPDLPPNLQELTQYIKKKIPILSAHIPITNYDIATQTVQEIQEHFKFTLVLNYLIDLPDLSQPE</sequence>
<organism evidence="1 2">
    <name type="scientific">Gigaspora margarita</name>
    <dbReference type="NCBI Taxonomy" id="4874"/>
    <lineage>
        <taxon>Eukaryota</taxon>
        <taxon>Fungi</taxon>
        <taxon>Fungi incertae sedis</taxon>
        <taxon>Mucoromycota</taxon>
        <taxon>Glomeromycotina</taxon>
        <taxon>Glomeromycetes</taxon>
        <taxon>Diversisporales</taxon>
        <taxon>Gigasporaceae</taxon>
        <taxon>Gigaspora</taxon>
    </lineage>
</organism>
<keyword evidence="2" id="KW-1185">Reference proteome</keyword>
<gene>
    <name evidence="1" type="ORF">GMARGA_LOCUS28246</name>
</gene>
<name>A0ABN7W9Y9_GIGMA</name>
<proteinExistence type="predicted"/>
<dbReference type="EMBL" id="CAJVQB010035810">
    <property type="protein sequence ID" value="CAG8823085.1"/>
    <property type="molecule type" value="Genomic_DNA"/>
</dbReference>
<comment type="caution">
    <text evidence="1">The sequence shown here is derived from an EMBL/GenBank/DDBJ whole genome shotgun (WGS) entry which is preliminary data.</text>
</comment>
<evidence type="ECO:0000313" key="1">
    <source>
        <dbReference type="EMBL" id="CAG8823085.1"/>
    </source>
</evidence>